<name>A0A8S1X212_9CILI</name>
<feature type="chain" id="PRO_5035716682" description="Transmembrane protein" evidence="1">
    <location>
        <begin position="33"/>
        <end position="246"/>
    </location>
</feature>
<proteinExistence type="predicted"/>
<evidence type="ECO:0008006" key="4">
    <source>
        <dbReference type="Google" id="ProtNLM"/>
    </source>
</evidence>
<comment type="caution">
    <text evidence="2">The sequence shown here is derived from an EMBL/GenBank/DDBJ whole genome shotgun (WGS) entry which is preliminary data.</text>
</comment>
<keyword evidence="3" id="KW-1185">Reference proteome</keyword>
<gene>
    <name evidence="2" type="ORF">PPENT_87.1.T1110177</name>
</gene>
<evidence type="ECO:0000313" key="3">
    <source>
        <dbReference type="Proteomes" id="UP000689195"/>
    </source>
</evidence>
<dbReference type="AlphaFoldDB" id="A0A8S1X212"/>
<reference evidence="2" key="1">
    <citation type="submission" date="2021-01" db="EMBL/GenBank/DDBJ databases">
        <authorList>
            <consortium name="Genoscope - CEA"/>
            <person name="William W."/>
        </authorList>
    </citation>
    <scope>NUCLEOTIDE SEQUENCE</scope>
</reference>
<feature type="signal peptide" evidence="1">
    <location>
        <begin position="1"/>
        <end position="32"/>
    </location>
</feature>
<protein>
    <recommendedName>
        <fullName evidence="4">Transmembrane protein</fullName>
    </recommendedName>
</protein>
<dbReference type="Proteomes" id="UP000689195">
    <property type="component" value="Unassembled WGS sequence"/>
</dbReference>
<dbReference type="EMBL" id="CAJJDO010000111">
    <property type="protein sequence ID" value="CAD8196183.1"/>
    <property type="molecule type" value="Genomic_DNA"/>
</dbReference>
<accession>A0A8S1X212</accession>
<sequence>MTRFFKQNLLLISNNYLFESLFLCVKVVQAFAQIIGDYSDQIKNRCYSNRRDSFKTTEGECDDGNQLSGDACNQYFKQEKQILCKDGIYIINHESITLIIQLWRFFFISKQQPSIILIFVIFITDNYFRKKFILQQYINPQKNKNKVLFKSKQMIRCNNKRTFKLEYNPILDLSQDNIIGIIYKKNEYQSNRYSLYQRKIIFIQQQILLSRQHQFFKIIIQQTYNIQRAFNQISQCRIDYIKQGIL</sequence>
<evidence type="ECO:0000313" key="2">
    <source>
        <dbReference type="EMBL" id="CAD8196183.1"/>
    </source>
</evidence>
<organism evidence="2 3">
    <name type="scientific">Paramecium pentaurelia</name>
    <dbReference type="NCBI Taxonomy" id="43138"/>
    <lineage>
        <taxon>Eukaryota</taxon>
        <taxon>Sar</taxon>
        <taxon>Alveolata</taxon>
        <taxon>Ciliophora</taxon>
        <taxon>Intramacronucleata</taxon>
        <taxon>Oligohymenophorea</taxon>
        <taxon>Peniculida</taxon>
        <taxon>Parameciidae</taxon>
        <taxon>Paramecium</taxon>
    </lineage>
</organism>
<evidence type="ECO:0000256" key="1">
    <source>
        <dbReference type="SAM" id="SignalP"/>
    </source>
</evidence>
<keyword evidence="1" id="KW-0732">Signal</keyword>